<evidence type="ECO:0008006" key="4">
    <source>
        <dbReference type="Google" id="ProtNLM"/>
    </source>
</evidence>
<dbReference type="KEGG" id="stui:GCM10017668_02830"/>
<organism evidence="2 3">
    <name type="scientific">Streptomyces tuirus</name>
    <dbReference type="NCBI Taxonomy" id="68278"/>
    <lineage>
        <taxon>Bacteria</taxon>
        <taxon>Bacillati</taxon>
        <taxon>Actinomycetota</taxon>
        <taxon>Actinomycetes</taxon>
        <taxon>Kitasatosporales</taxon>
        <taxon>Streptomycetaceae</taxon>
        <taxon>Streptomyces</taxon>
    </lineage>
</organism>
<feature type="region of interest" description="Disordered" evidence="1">
    <location>
        <begin position="1"/>
        <end position="178"/>
    </location>
</feature>
<feature type="compositionally biased region" description="Polar residues" evidence="1">
    <location>
        <begin position="7"/>
        <end position="18"/>
    </location>
</feature>
<evidence type="ECO:0000256" key="1">
    <source>
        <dbReference type="SAM" id="MobiDB-lite"/>
    </source>
</evidence>
<evidence type="ECO:0000313" key="2">
    <source>
        <dbReference type="EMBL" id="BCL18440.1"/>
    </source>
</evidence>
<name>A0A7G1N9S9_9ACTN</name>
<protein>
    <recommendedName>
        <fullName evidence="4">Transferase</fullName>
    </recommendedName>
</protein>
<dbReference type="EMBL" id="AP023439">
    <property type="protein sequence ID" value="BCL18440.1"/>
    <property type="molecule type" value="Genomic_DNA"/>
</dbReference>
<accession>A0A7G1N9S9</accession>
<dbReference type="Proteomes" id="UP000516373">
    <property type="component" value="Chromosome"/>
</dbReference>
<gene>
    <name evidence="2" type="ORF">GCM10017668_02830</name>
</gene>
<feature type="compositionally biased region" description="Low complexity" evidence="1">
    <location>
        <begin position="97"/>
        <end position="118"/>
    </location>
</feature>
<proteinExistence type="predicted"/>
<dbReference type="AlphaFoldDB" id="A0A7G1N9S9"/>
<evidence type="ECO:0000313" key="3">
    <source>
        <dbReference type="Proteomes" id="UP000516373"/>
    </source>
</evidence>
<sequence length="450" mass="46778">MSKPENEMTSTHELTTAETPEGPAEVSEGLAGTPQRPGGAREGLAGTPQGLARMPQGVAGTPQGPGGAPEGLAGTPQGPAGMPQGVAGTPEGLSGTPEGVAEAPQGPAGAPEGLAGAPQGPGGAPEGVAETPQGPAGMPQGVAGTPEGLSGTPEAVAEAPQEPDGAPEGLADAPGGVVVNPRSDARDTHPRAHCAIDADGRITFRLPPAATPHPQLLLRLRPKKGRPETTLHLLDLEPDRADGHLHAVLEPLPALDEGRWDVYLLPEPGAERRRLRPGLRDLRTLVDGHLRDRPSPVAVRIPYVTKDGFLALRTWRRTAHAEARAIGIEDRALTVTARLHGAELHEDATVRLRLRGTDTVRTLRPRADDDGKGFSFTAGPGDLTADGGGAGRIWDLFVCPTAGATPIRVARLLDDVADRKHVHVYPAVEADGSAFRPYYTVDNDLAIEVR</sequence>
<reference evidence="2 3" key="1">
    <citation type="journal article" date="2014" name="Int. J. Syst. Evol. Microbiol.">
        <title>Complete genome sequence of Corynebacterium casei LMG S-19264T (=DSM 44701T), isolated from a smear-ripened cheese.</title>
        <authorList>
            <consortium name="US DOE Joint Genome Institute (JGI-PGF)"/>
            <person name="Walter F."/>
            <person name="Albersmeier A."/>
            <person name="Kalinowski J."/>
            <person name="Ruckert C."/>
        </authorList>
    </citation>
    <scope>NUCLEOTIDE SEQUENCE [LARGE SCALE GENOMIC DNA]</scope>
    <source>
        <strain evidence="2 3">JCM 4255</strain>
    </source>
</reference>